<dbReference type="OrthoDB" id="3365612at2759"/>
<organism evidence="3 4">
    <name type="scientific">Tilletiopsis washingtonensis</name>
    <dbReference type="NCBI Taxonomy" id="58919"/>
    <lineage>
        <taxon>Eukaryota</taxon>
        <taxon>Fungi</taxon>
        <taxon>Dikarya</taxon>
        <taxon>Basidiomycota</taxon>
        <taxon>Ustilaginomycotina</taxon>
        <taxon>Exobasidiomycetes</taxon>
        <taxon>Entylomatales</taxon>
        <taxon>Entylomatales incertae sedis</taxon>
        <taxon>Tilletiopsis</taxon>
    </lineage>
</organism>
<evidence type="ECO:0000256" key="1">
    <source>
        <dbReference type="SAM" id="MobiDB-lite"/>
    </source>
</evidence>
<proteinExistence type="predicted"/>
<dbReference type="EMBL" id="KZ819283">
    <property type="protein sequence ID" value="PWO01376.1"/>
    <property type="molecule type" value="Genomic_DNA"/>
</dbReference>
<keyword evidence="2" id="KW-1133">Transmembrane helix</keyword>
<keyword evidence="2" id="KW-0812">Transmembrane</keyword>
<dbReference type="Proteomes" id="UP000245946">
    <property type="component" value="Unassembled WGS sequence"/>
</dbReference>
<evidence type="ECO:0000256" key="2">
    <source>
        <dbReference type="SAM" id="Phobius"/>
    </source>
</evidence>
<sequence length="507" mass="55757">MDAAGPEMIVSIKDWPPAQIDLWFSIQHQVQVLMLVTISAMAVIGWEHIQHFPAELRTWKLLLQGKILPARLAVLLVRYACAASMAVTMIFFFSNVKPDMCQPLFTAIYALYVVIWAAAASIFLMRLAILYNGDRAVMTAYYVLWLCCGGVWIYTVTGLKGYPVPYVNRTPWGSVCQPGRFPRWGAAAWGASVLFDGCVLLGTWLRLARLGSAKGSVARSARSRRWLWASNLAYFGASTCFNLGCLITELSVSSVVYTHLMSPIAFAVHTIIASRLVLASKGWAHGGVNDEDDLMGAGDPGVNSFHARKKRRTTTGLDAISYTIDETVVMSPALTGDGLFMEQQQRSRRRSPPSERLYGLGRHDLASDEGHELELGHVPTSPHRRHYADADEDIEQASDSGSPRHSRREHAAFDSEPNLSPYLPRFPSAVARRETKSNSNSWTDEKDESRSIDAGADSFVMEKPASEISTPAEDPQTFAAPPNGSSNDARSSTTLGSGSVEILRLSR</sequence>
<gene>
    <name evidence="3" type="ORF">FA09DRAFT_357953</name>
</gene>
<reference evidence="3 4" key="1">
    <citation type="journal article" date="2018" name="Mol. Biol. Evol.">
        <title>Broad Genomic Sampling Reveals a Smut Pathogenic Ancestry of the Fungal Clade Ustilaginomycotina.</title>
        <authorList>
            <person name="Kijpornyongpan T."/>
            <person name="Mondo S.J."/>
            <person name="Barry K."/>
            <person name="Sandor L."/>
            <person name="Lee J."/>
            <person name="Lipzen A."/>
            <person name="Pangilinan J."/>
            <person name="LaButti K."/>
            <person name="Hainaut M."/>
            <person name="Henrissat B."/>
            <person name="Grigoriev I.V."/>
            <person name="Spatafora J.W."/>
            <person name="Aime M.C."/>
        </authorList>
    </citation>
    <scope>NUCLEOTIDE SEQUENCE [LARGE SCALE GENOMIC DNA]</scope>
    <source>
        <strain evidence="3 4">MCA 4186</strain>
    </source>
</reference>
<keyword evidence="4" id="KW-1185">Reference proteome</keyword>
<name>A0A316ZLV5_9BASI</name>
<feature type="region of interest" description="Disordered" evidence="1">
    <location>
        <begin position="340"/>
        <end position="368"/>
    </location>
</feature>
<feature type="compositionally biased region" description="Polar residues" evidence="1">
    <location>
        <begin position="483"/>
        <end position="497"/>
    </location>
</feature>
<evidence type="ECO:0000313" key="4">
    <source>
        <dbReference type="Proteomes" id="UP000245946"/>
    </source>
</evidence>
<feature type="transmembrane region" description="Helical" evidence="2">
    <location>
        <begin position="184"/>
        <end position="205"/>
    </location>
</feature>
<dbReference type="RefSeq" id="XP_025601654.1">
    <property type="nucleotide sequence ID" value="XM_025744889.1"/>
</dbReference>
<evidence type="ECO:0000313" key="3">
    <source>
        <dbReference type="EMBL" id="PWO01376.1"/>
    </source>
</evidence>
<keyword evidence="2" id="KW-0472">Membrane</keyword>
<feature type="transmembrane region" description="Helical" evidence="2">
    <location>
        <begin position="226"/>
        <end position="250"/>
    </location>
</feature>
<protein>
    <submittedName>
        <fullName evidence="3">Uncharacterized protein</fullName>
    </submittedName>
</protein>
<feature type="region of interest" description="Disordered" evidence="1">
    <location>
        <begin position="393"/>
        <end position="507"/>
    </location>
</feature>
<accession>A0A316ZLV5</accession>
<feature type="transmembrane region" description="Helical" evidence="2">
    <location>
        <begin position="106"/>
        <end position="129"/>
    </location>
</feature>
<feature type="transmembrane region" description="Helical" evidence="2">
    <location>
        <begin position="70"/>
        <end position="94"/>
    </location>
</feature>
<dbReference type="AlphaFoldDB" id="A0A316ZLV5"/>
<dbReference type="GeneID" id="37272433"/>
<feature type="transmembrane region" description="Helical" evidence="2">
    <location>
        <begin position="256"/>
        <end position="278"/>
    </location>
</feature>
<feature type="transmembrane region" description="Helical" evidence="2">
    <location>
        <begin position="141"/>
        <end position="164"/>
    </location>
</feature>